<reference evidence="2 3" key="1">
    <citation type="submission" date="2018-02" db="EMBL/GenBank/DDBJ databases">
        <title>The genomes of Aspergillus section Nigri reveals drivers in fungal speciation.</title>
        <authorList>
            <consortium name="DOE Joint Genome Institute"/>
            <person name="Vesth T.C."/>
            <person name="Nybo J."/>
            <person name="Theobald S."/>
            <person name="Brandl J."/>
            <person name="Frisvad J.C."/>
            <person name="Nielsen K.F."/>
            <person name="Lyhne E.K."/>
            <person name="Kogle M.E."/>
            <person name="Kuo A."/>
            <person name="Riley R."/>
            <person name="Clum A."/>
            <person name="Nolan M."/>
            <person name="Lipzen A."/>
            <person name="Salamov A."/>
            <person name="Henrissat B."/>
            <person name="Wiebenga A."/>
            <person name="De vries R.P."/>
            <person name="Grigoriev I.V."/>
            <person name="Mortensen U.H."/>
            <person name="Andersen M.R."/>
            <person name="Baker S.E."/>
        </authorList>
    </citation>
    <scope>NUCLEOTIDE SEQUENCE [LARGE SCALE GENOMIC DNA]</scope>
    <source>
        <strain evidence="2 3">CBS 121593</strain>
    </source>
</reference>
<evidence type="ECO:0000313" key="2">
    <source>
        <dbReference type="EMBL" id="RAK99097.1"/>
    </source>
</evidence>
<gene>
    <name evidence="2" type="ORF">BO80DRAFT_503627</name>
</gene>
<protein>
    <submittedName>
        <fullName evidence="2">Uncharacterized protein</fullName>
    </submittedName>
</protein>
<dbReference type="VEuPathDB" id="FungiDB:BO80DRAFT_503627"/>
<feature type="chain" id="PRO_5017313657" evidence="1">
    <location>
        <begin position="21"/>
        <end position="107"/>
    </location>
</feature>
<feature type="signal peptide" evidence="1">
    <location>
        <begin position="1"/>
        <end position="20"/>
    </location>
</feature>
<organism evidence="2 3">
    <name type="scientific">Aspergillus ibericus CBS 121593</name>
    <dbReference type="NCBI Taxonomy" id="1448316"/>
    <lineage>
        <taxon>Eukaryota</taxon>
        <taxon>Fungi</taxon>
        <taxon>Dikarya</taxon>
        <taxon>Ascomycota</taxon>
        <taxon>Pezizomycotina</taxon>
        <taxon>Eurotiomycetes</taxon>
        <taxon>Eurotiomycetidae</taxon>
        <taxon>Eurotiales</taxon>
        <taxon>Aspergillaceae</taxon>
        <taxon>Aspergillus</taxon>
        <taxon>Aspergillus subgen. Circumdati</taxon>
    </lineage>
</organism>
<dbReference type="RefSeq" id="XP_025573425.1">
    <property type="nucleotide sequence ID" value="XM_025724388.1"/>
</dbReference>
<sequence>MLNLKVFAVAVLLLSSQAFAGRIVYKTKYSSGGVDRKGGDETKNAGRITDEQRDTILKDIGTWSENKISASVHELTDILTVRSAEVETKLEATTANQNAEHLVKQHI</sequence>
<dbReference type="OrthoDB" id="4523179at2759"/>
<evidence type="ECO:0000313" key="3">
    <source>
        <dbReference type="Proteomes" id="UP000249402"/>
    </source>
</evidence>
<keyword evidence="1" id="KW-0732">Signal</keyword>
<accession>A0A395GWN8</accession>
<proteinExistence type="predicted"/>
<name>A0A395GWN8_9EURO</name>
<dbReference type="Proteomes" id="UP000249402">
    <property type="component" value="Unassembled WGS sequence"/>
</dbReference>
<evidence type="ECO:0000256" key="1">
    <source>
        <dbReference type="SAM" id="SignalP"/>
    </source>
</evidence>
<dbReference type="AlphaFoldDB" id="A0A395GWN8"/>
<keyword evidence="3" id="KW-1185">Reference proteome</keyword>
<dbReference type="EMBL" id="KZ824449">
    <property type="protein sequence ID" value="RAK99097.1"/>
    <property type="molecule type" value="Genomic_DNA"/>
</dbReference>
<dbReference type="GeneID" id="37229253"/>